<dbReference type="AlphaFoldDB" id="A0A0B8QKN0"/>
<protein>
    <submittedName>
        <fullName evidence="1">Type I restriction-modification system</fullName>
        <ecNumber evidence="1">2.1.1.72</ecNumber>
    </submittedName>
</protein>
<comment type="caution">
    <text evidence="1">The sequence shown here is derived from an EMBL/GenBank/DDBJ whole genome shotgun (WGS) entry which is preliminary data.</text>
</comment>
<keyword evidence="1" id="KW-0808">Transferase</keyword>
<accession>A0A0B8QKN0</accession>
<dbReference type="EMBL" id="BBSC01000004">
    <property type="protein sequence ID" value="GAM75668.1"/>
    <property type="molecule type" value="Genomic_DNA"/>
</dbReference>
<evidence type="ECO:0000313" key="1">
    <source>
        <dbReference type="EMBL" id="GAM75668.1"/>
    </source>
</evidence>
<reference evidence="1 2" key="2">
    <citation type="submission" date="2015-01" db="EMBL/GenBank/DDBJ databases">
        <authorList>
            <consortium name="NBRP consortium"/>
            <person name="Sawabe T."/>
            <person name="Meirelles P."/>
            <person name="Feng G."/>
            <person name="Sayaka M."/>
            <person name="Hattori M."/>
            <person name="Ohkuma M."/>
        </authorList>
    </citation>
    <scope>NUCLEOTIDE SEQUENCE [LARGE SCALE GENOMIC DNA]</scope>
    <source>
        <strain evidence="2">JCM 19241</strain>
    </source>
</reference>
<dbReference type="EC" id="2.1.1.72" evidence="1"/>
<dbReference type="Proteomes" id="UP000031666">
    <property type="component" value="Unassembled WGS sequence"/>
</dbReference>
<reference evidence="1 2" key="1">
    <citation type="submission" date="2015-01" db="EMBL/GenBank/DDBJ databases">
        <title>Vibrio sp. C94 JCM 19241 whole genome shotgun sequence.</title>
        <authorList>
            <person name="Sawabe T."/>
            <person name="Meirelles P."/>
            <person name="Feng G."/>
            <person name="Sayaka M."/>
            <person name="Hattori M."/>
            <person name="Ohkuma M."/>
        </authorList>
    </citation>
    <scope>NUCLEOTIDE SEQUENCE [LARGE SCALE GENOMIC DNA]</scope>
    <source>
        <strain evidence="2">JCM 19241</strain>
    </source>
</reference>
<keyword evidence="1" id="KW-0489">Methyltransferase</keyword>
<organism evidence="1 2">
    <name type="scientific">Vibrio ishigakensis</name>
    <dbReference type="NCBI Taxonomy" id="1481914"/>
    <lineage>
        <taxon>Bacteria</taxon>
        <taxon>Pseudomonadati</taxon>
        <taxon>Pseudomonadota</taxon>
        <taxon>Gammaproteobacteria</taxon>
        <taxon>Vibrionales</taxon>
        <taxon>Vibrionaceae</taxon>
        <taxon>Vibrio</taxon>
    </lineage>
</organism>
<proteinExistence type="predicted"/>
<dbReference type="GO" id="GO:0009007">
    <property type="term" value="F:site-specific DNA-methyltransferase (adenine-specific) activity"/>
    <property type="evidence" value="ECO:0007669"/>
    <property type="project" value="UniProtKB-EC"/>
</dbReference>
<dbReference type="STRING" id="1481914.JCM19241_3580"/>
<evidence type="ECO:0000313" key="2">
    <source>
        <dbReference type="Proteomes" id="UP000031666"/>
    </source>
</evidence>
<dbReference type="GO" id="GO:0032259">
    <property type="term" value="P:methylation"/>
    <property type="evidence" value="ECO:0007669"/>
    <property type="project" value="UniProtKB-KW"/>
</dbReference>
<gene>
    <name evidence="1" type="ORF">JCM19241_3580</name>
</gene>
<name>A0A0B8QKN0_9VIBR</name>
<sequence>MAHQEFKNFAQRSLKPFDAWVKQAQLKEIKQGDSPKELIFDISEQLLNGYANSDLLSKYDIYQILMNYWADTMQDDVYVLMQDDWKAGNTIRELVAKKGEKLKETPDLVIDKKKYKAELIPSSLIIARYFADEQAHVDDLQAKLDEAIKLSIA</sequence>